<feature type="region of interest" description="Disordered" evidence="1">
    <location>
        <begin position="207"/>
        <end position="227"/>
    </location>
</feature>
<dbReference type="PANTHER" id="PTHR33332">
    <property type="entry name" value="REVERSE TRANSCRIPTASE DOMAIN-CONTAINING PROTEIN"/>
    <property type="match status" value="1"/>
</dbReference>
<keyword evidence="2" id="KW-0695">RNA-directed DNA polymerase</keyword>
<protein>
    <submittedName>
        <fullName evidence="2">Rna-directed dna polymerase from mobile element jockey-like</fullName>
    </submittedName>
</protein>
<gene>
    <name evidence="2" type="ORF">llap_8281</name>
</gene>
<evidence type="ECO:0000256" key="1">
    <source>
        <dbReference type="SAM" id="MobiDB-lite"/>
    </source>
</evidence>
<feature type="compositionally biased region" description="Basic and acidic residues" evidence="1">
    <location>
        <begin position="211"/>
        <end position="227"/>
    </location>
</feature>
<name>A0A2I0U5T4_LIMLA</name>
<organism evidence="2 3">
    <name type="scientific">Limosa lapponica baueri</name>
    <dbReference type="NCBI Taxonomy" id="1758121"/>
    <lineage>
        <taxon>Eukaryota</taxon>
        <taxon>Metazoa</taxon>
        <taxon>Chordata</taxon>
        <taxon>Craniata</taxon>
        <taxon>Vertebrata</taxon>
        <taxon>Euteleostomi</taxon>
        <taxon>Archelosauria</taxon>
        <taxon>Archosauria</taxon>
        <taxon>Dinosauria</taxon>
        <taxon>Saurischia</taxon>
        <taxon>Theropoda</taxon>
        <taxon>Coelurosauria</taxon>
        <taxon>Aves</taxon>
        <taxon>Neognathae</taxon>
        <taxon>Neoaves</taxon>
        <taxon>Charadriiformes</taxon>
        <taxon>Scolopacidae</taxon>
        <taxon>Limosa</taxon>
    </lineage>
</organism>
<evidence type="ECO:0000313" key="2">
    <source>
        <dbReference type="EMBL" id="PKU41416.1"/>
    </source>
</evidence>
<sequence length="227" mass="25391">MLYVKVNLECIEVTYDGCGSPIKSLWVKIKGVISKRNLTVGIHCQPPNQDKKFLECVEDCILIQMLDVATRNEALLDTSKGRATLQEDMDRLEEWTNKNLMKFNKDECNVLHLGKHDPGVQHRLGSTWLGSSSVERDLGVLVDSKPSKSEQCTAAAAKQANRMLGCINMGITTRDKDIIIPLYSMLVRLHQEMYSVLVPTIQKRCGQAGEAPEKGHKEDQRTGKPAI</sequence>
<reference evidence="3" key="2">
    <citation type="submission" date="2017-12" db="EMBL/GenBank/DDBJ databases">
        <title>Genome sequence of the Bar-tailed Godwit (Limosa lapponica baueri).</title>
        <authorList>
            <person name="Lima N.C.B."/>
            <person name="Parody-Merino A.M."/>
            <person name="Battley P.F."/>
            <person name="Fidler A.E."/>
            <person name="Prosdocimi F."/>
        </authorList>
    </citation>
    <scope>NUCLEOTIDE SEQUENCE [LARGE SCALE GENOMIC DNA]</scope>
</reference>
<reference evidence="3" key="1">
    <citation type="submission" date="2017-11" db="EMBL/GenBank/DDBJ databases">
        <authorList>
            <person name="Lima N.C."/>
            <person name="Parody-Merino A.M."/>
            <person name="Battley P.F."/>
            <person name="Fidler A.E."/>
            <person name="Prosdocimi F."/>
        </authorList>
    </citation>
    <scope>NUCLEOTIDE SEQUENCE [LARGE SCALE GENOMIC DNA]</scope>
</reference>
<dbReference type="OrthoDB" id="3230070at2759"/>
<dbReference type="EMBL" id="KZ506120">
    <property type="protein sequence ID" value="PKU41416.1"/>
    <property type="molecule type" value="Genomic_DNA"/>
</dbReference>
<dbReference type="GO" id="GO:0003964">
    <property type="term" value="F:RNA-directed DNA polymerase activity"/>
    <property type="evidence" value="ECO:0007669"/>
    <property type="project" value="UniProtKB-KW"/>
</dbReference>
<proteinExistence type="predicted"/>
<keyword evidence="2" id="KW-0808">Transferase</keyword>
<accession>A0A2I0U5T4</accession>
<keyword evidence="2" id="KW-0548">Nucleotidyltransferase</keyword>
<dbReference type="Proteomes" id="UP000233556">
    <property type="component" value="Unassembled WGS sequence"/>
</dbReference>
<evidence type="ECO:0000313" key="3">
    <source>
        <dbReference type="Proteomes" id="UP000233556"/>
    </source>
</evidence>
<dbReference type="AlphaFoldDB" id="A0A2I0U5T4"/>
<keyword evidence="3" id="KW-1185">Reference proteome</keyword>